<accession>A0A075WH39</accession>
<keyword evidence="1" id="KW-0812">Transmembrane</keyword>
<protein>
    <submittedName>
        <fullName evidence="2">Uncharacterized protein</fullName>
    </submittedName>
</protein>
<gene>
    <name evidence="2" type="ORF">AFULGI_00016500</name>
</gene>
<proteinExistence type="predicted"/>
<name>A0A075WH39_ARCFL</name>
<reference evidence="2 3" key="1">
    <citation type="submission" date="2013-07" db="EMBL/GenBank/DDBJ databases">
        <title>Genome of Archaeoglobus fulgidus.</title>
        <authorList>
            <person name="Fiebig A."/>
            <person name="Birkeland N.-K."/>
        </authorList>
    </citation>
    <scope>NUCLEOTIDE SEQUENCE [LARGE SCALE GENOMIC DNA]</scope>
    <source>
        <strain evidence="2 3">DSM 8774</strain>
    </source>
</reference>
<dbReference type="Proteomes" id="UP000028501">
    <property type="component" value="Chromosome"/>
</dbReference>
<feature type="transmembrane region" description="Helical" evidence="1">
    <location>
        <begin position="56"/>
        <end position="78"/>
    </location>
</feature>
<dbReference type="EMBL" id="CP006577">
    <property type="protein sequence ID" value="AIG98409.1"/>
    <property type="molecule type" value="Genomic_DNA"/>
</dbReference>
<evidence type="ECO:0000256" key="1">
    <source>
        <dbReference type="SAM" id="Phobius"/>
    </source>
</evidence>
<evidence type="ECO:0000313" key="3">
    <source>
        <dbReference type="Proteomes" id="UP000028501"/>
    </source>
</evidence>
<dbReference type="KEGG" id="afg:AFULGI_00016500"/>
<organism evidence="2 3">
    <name type="scientific">Archaeoglobus fulgidus DSM 8774</name>
    <dbReference type="NCBI Taxonomy" id="1344584"/>
    <lineage>
        <taxon>Archaea</taxon>
        <taxon>Methanobacteriati</taxon>
        <taxon>Methanobacteriota</taxon>
        <taxon>Archaeoglobi</taxon>
        <taxon>Archaeoglobales</taxon>
        <taxon>Archaeoglobaceae</taxon>
        <taxon>Archaeoglobus</taxon>
    </lineage>
</organism>
<keyword evidence="1" id="KW-1133">Transmembrane helix</keyword>
<evidence type="ECO:0000313" key="2">
    <source>
        <dbReference type="EMBL" id="AIG98409.1"/>
    </source>
</evidence>
<dbReference type="HOGENOM" id="CLU_2504774_0_0_2"/>
<sequence length="85" mass="9587">MKCLILFPECRIYRIAKNQNRQDRDILLGLVALWIILKLGILSGIIIHFLTPYKLTLANLVGAFAMITVVAVSTGICLRRVLPHE</sequence>
<feature type="transmembrane region" description="Helical" evidence="1">
    <location>
        <begin position="26"/>
        <end position="50"/>
    </location>
</feature>
<dbReference type="AlphaFoldDB" id="A0A075WH39"/>
<keyword evidence="1" id="KW-0472">Membrane</keyword>